<dbReference type="EMBL" id="NSKC01000005">
    <property type="protein sequence ID" value="PAU83202.1"/>
    <property type="molecule type" value="Genomic_DNA"/>
</dbReference>
<dbReference type="InterPro" id="IPR036188">
    <property type="entry name" value="FAD/NAD-bd_sf"/>
</dbReference>
<accession>A0A2A2FEY6</accession>
<comment type="caution">
    <text evidence="2">The sequence shown here is derived from an EMBL/GenBank/DDBJ whole genome shotgun (WGS) entry which is preliminary data.</text>
</comment>
<dbReference type="PANTHER" id="PTHR16128">
    <property type="entry name" value="FAD/NAD(P)-BINDING OXIDOREDUCTASE FAMILY PROTEIN"/>
    <property type="match status" value="1"/>
</dbReference>
<dbReference type="GO" id="GO:0016491">
    <property type="term" value="F:oxidoreductase activity"/>
    <property type="evidence" value="ECO:0007669"/>
    <property type="project" value="InterPro"/>
</dbReference>
<dbReference type="PANTHER" id="PTHR16128:SF5">
    <property type="entry name" value="FAD_NAD(P)-BINDING OXIDOREDUCTASE FAMILY PROTEIN"/>
    <property type="match status" value="1"/>
</dbReference>
<dbReference type="SUPFAM" id="SSF51905">
    <property type="entry name" value="FAD/NAD(P)-binding domain"/>
    <property type="match status" value="1"/>
</dbReference>
<organism evidence="2 3">
    <name type="scientific">Halorubrum salipaludis</name>
    <dbReference type="NCBI Taxonomy" id="2032630"/>
    <lineage>
        <taxon>Archaea</taxon>
        <taxon>Methanobacteriati</taxon>
        <taxon>Methanobacteriota</taxon>
        <taxon>Stenosarchaea group</taxon>
        <taxon>Halobacteria</taxon>
        <taxon>Halobacteriales</taxon>
        <taxon>Haloferacaceae</taxon>
        <taxon>Halorubrum</taxon>
    </lineage>
</organism>
<sequence>MTHIGIVGAGAGAAAAAFTVDGAVPDADVTVFEKSGGLCGRAATRRHEELTYDYGANYLKADDERVVELITETLDDEGLVDVTEPIHVFDADGAVSPGRDADEHKWSYRRGLTQVAKRLFGRTDATVHRRTRIETVRRVGDRWEVDDADGETRGPFDALLLNPPAPQTAELLRDAEWDSPVREALVDAVGDVAFRTVWTAVLRYPFALDVPYYGLVNADKEHAVGWISREECKPGHVPAGESLLVVQANHEWSVERYDADPAANVAALADHAAEIVGDDRLADPAWTDHQGWRYAQPEGGVAHGPIDSARREGLYLLGDWVAGEGRLHAALANGLDVGERVAYGI</sequence>
<proteinExistence type="predicted"/>
<name>A0A2A2FEY6_9EURY</name>
<evidence type="ECO:0000313" key="2">
    <source>
        <dbReference type="EMBL" id="PAU83202.1"/>
    </source>
</evidence>
<dbReference type="OrthoDB" id="203052at2157"/>
<keyword evidence="3" id="KW-1185">Reference proteome</keyword>
<dbReference type="Pfam" id="PF13450">
    <property type="entry name" value="NAD_binding_8"/>
    <property type="match status" value="1"/>
</dbReference>
<dbReference type="AlphaFoldDB" id="A0A2A2FEY6"/>
<dbReference type="InterPro" id="IPR002937">
    <property type="entry name" value="Amino_oxidase"/>
</dbReference>
<evidence type="ECO:0000259" key="1">
    <source>
        <dbReference type="Pfam" id="PF01593"/>
    </source>
</evidence>
<dbReference type="RefSeq" id="WP_095637168.1">
    <property type="nucleotide sequence ID" value="NZ_NSKC01000005.1"/>
</dbReference>
<dbReference type="Gene3D" id="3.50.50.60">
    <property type="entry name" value="FAD/NAD(P)-binding domain"/>
    <property type="match status" value="1"/>
</dbReference>
<feature type="domain" description="Amine oxidase" evidence="1">
    <location>
        <begin position="108"/>
        <end position="341"/>
    </location>
</feature>
<dbReference type="Pfam" id="PF01593">
    <property type="entry name" value="Amino_oxidase"/>
    <property type="match status" value="1"/>
</dbReference>
<protein>
    <submittedName>
        <fullName evidence="2">NAD/FAD-dependent oxidoreductase</fullName>
    </submittedName>
</protein>
<dbReference type="Gene3D" id="3.90.660.10">
    <property type="match status" value="1"/>
</dbReference>
<dbReference type="Proteomes" id="UP000218083">
    <property type="component" value="Unassembled WGS sequence"/>
</dbReference>
<gene>
    <name evidence="2" type="ORF">CK500_10380</name>
</gene>
<reference evidence="2 3" key="1">
    <citation type="submission" date="2017-08" db="EMBL/GenBank/DDBJ databases">
        <title>The strain WRN001 was isolated from Binhai saline alkaline soil, Tianjin, China.</title>
        <authorList>
            <person name="Liu D."/>
            <person name="Zhang G."/>
        </authorList>
    </citation>
    <scope>NUCLEOTIDE SEQUENCE [LARGE SCALE GENOMIC DNA]</scope>
    <source>
        <strain evidence="2 3">WN019</strain>
    </source>
</reference>
<evidence type="ECO:0000313" key="3">
    <source>
        <dbReference type="Proteomes" id="UP000218083"/>
    </source>
</evidence>